<evidence type="ECO:0000256" key="4">
    <source>
        <dbReference type="ARBA" id="ARBA00022679"/>
    </source>
</evidence>
<dbReference type="EC" id="2.7.1.21" evidence="2 11"/>
<comment type="caution">
    <text evidence="16">The sequence shown here is derived from an EMBL/GenBank/DDBJ whole genome shotgun (WGS) entry which is preliminary data.</text>
</comment>
<sequence length="197" mass="21885">MTDSENTFKSAKSAGCIEVICGSMFSGKTEELMRRLNLALIKNLDVHIFKPQIDTRYAQHAIVSHNQKTMPCTAIPTSTEILKFKKDQQVIAIDEAQFFDRDLPHVCNTLANAGIRVVVAGLDMDFRGHPFGPIPALMAIADDVTKLQAVCVRCGKPALYSFRFTGGTTQILLGETNAYEPRCRNCYHNYSTKSHSL</sequence>
<dbReference type="RefSeq" id="WP_114005725.1">
    <property type="nucleotide sequence ID" value="NZ_QGDC01000007.1"/>
</dbReference>
<keyword evidence="6 11" id="KW-0547">Nucleotide-binding</keyword>
<dbReference type="SUPFAM" id="SSF57716">
    <property type="entry name" value="Glucocorticoid receptor-like (DNA-binding domain)"/>
    <property type="match status" value="1"/>
</dbReference>
<evidence type="ECO:0000256" key="2">
    <source>
        <dbReference type="ARBA" id="ARBA00012118"/>
    </source>
</evidence>
<comment type="subunit">
    <text evidence="11">Homotetramer.</text>
</comment>
<evidence type="ECO:0000256" key="10">
    <source>
        <dbReference type="ARBA" id="ARBA00048254"/>
    </source>
</evidence>
<dbReference type="Proteomes" id="UP000253209">
    <property type="component" value="Unassembled WGS sequence"/>
</dbReference>
<dbReference type="InterPro" id="IPR027417">
    <property type="entry name" value="P-loop_NTPase"/>
</dbReference>
<keyword evidence="7 11" id="KW-0418">Kinase</keyword>
<evidence type="ECO:0000256" key="3">
    <source>
        <dbReference type="ARBA" id="ARBA00022634"/>
    </source>
</evidence>
<name>A0A367GL59_9SPHI</name>
<evidence type="ECO:0000256" key="13">
    <source>
        <dbReference type="PIRSR" id="PIRSR035805-2"/>
    </source>
</evidence>
<evidence type="ECO:0000313" key="17">
    <source>
        <dbReference type="Proteomes" id="UP000253209"/>
    </source>
</evidence>
<keyword evidence="11" id="KW-0963">Cytoplasm</keyword>
<gene>
    <name evidence="11" type="primary">tdk</name>
    <name evidence="16" type="ORF">DJ568_13015</name>
</gene>
<keyword evidence="8 11" id="KW-0862">Zinc</keyword>
<evidence type="ECO:0000256" key="11">
    <source>
        <dbReference type="HAMAP-Rule" id="MF_00124"/>
    </source>
</evidence>
<dbReference type="NCBIfam" id="NF003296">
    <property type="entry name" value="PRK04296.1-1"/>
    <property type="match status" value="1"/>
</dbReference>
<dbReference type="GO" id="GO:0004797">
    <property type="term" value="F:thymidine kinase activity"/>
    <property type="evidence" value="ECO:0007669"/>
    <property type="project" value="UniProtKB-UniRule"/>
</dbReference>
<dbReference type="GO" id="GO:0071897">
    <property type="term" value="P:DNA biosynthetic process"/>
    <property type="evidence" value="ECO:0007669"/>
    <property type="project" value="UniProtKB-KW"/>
</dbReference>
<dbReference type="FunFam" id="3.40.50.300:FF:000948">
    <property type="entry name" value="Thymidine kinase"/>
    <property type="match status" value="1"/>
</dbReference>
<dbReference type="EMBL" id="QGDC01000007">
    <property type="protein sequence ID" value="RCH54214.1"/>
    <property type="molecule type" value="Genomic_DNA"/>
</dbReference>
<keyword evidence="4 11" id="KW-0808">Transferase</keyword>
<dbReference type="GO" id="GO:0008270">
    <property type="term" value="F:zinc ion binding"/>
    <property type="evidence" value="ECO:0007669"/>
    <property type="project" value="UniProtKB-UniRule"/>
</dbReference>
<reference evidence="16 17" key="1">
    <citation type="submission" date="2018-05" db="EMBL/GenBank/DDBJ databases">
        <title>Mucilaginibacter hurinus sp. nov., isolated from briquette warehouse soil.</title>
        <authorList>
            <person name="Choi L."/>
        </authorList>
    </citation>
    <scope>NUCLEOTIDE SEQUENCE [LARGE SCALE GENOMIC DNA]</scope>
    <source>
        <strain evidence="16 17">ZR32</strain>
    </source>
</reference>
<feature type="binding site" evidence="11">
    <location>
        <position position="183"/>
    </location>
    <ligand>
        <name>Zn(2+)</name>
        <dbReference type="ChEBI" id="CHEBI:29105"/>
    </ligand>
</feature>
<feature type="active site" description="Proton acceptor" evidence="11 12">
    <location>
        <position position="95"/>
    </location>
</feature>
<proteinExistence type="inferred from homology"/>
<evidence type="ECO:0000256" key="12">
    <source>
        <dbReference type="PIRSR" id="PIRSR035805-1"/>
    </source>
</evidence>
<dbReference type="AlphaFoldDB" id="A0A367GL59"/>
<dbReference type="Gene3D" id="3.30.60.20">
    <property type="match status" value="1"/>
</dbReference>
<dbReference type="PANTHER" id="PTHR11441">
    <property type="entry name" value="THYMIDINE KINASE"/>
    <property type="match status" value="1"/>
</dbReference>
<evidence type="ECO:0000256" key="8">
    <source>
        <dbReference type="ARBA" id="ARBA00022833"/>
    </source>
</evidence>
<dbReference type="InterPro" id="IPR001267">
    <property type="entry name" value="Thymidine_kinase"/>
</dbReference>
<dbReference type="HAMAP" id="MF_00124">
    <property type="entry name" value="Thymidine_kinase"/>
    <property type="match status" value="1"/>
</dbReference>
<feature type="binding site" evidence="11">
    <location>
        <begin position="94"/>
        <end position="97"/>
    </location>
    <ligand>
        <name>ATP</name>
        <dbReference type="ChEBI" id="CHEBI:30616"/>
    </ligand>
</feature>
<dbReference type="PANTHER" id="PTHR11441:SF0">
    <property type="entry name" value="THYMIDINE KINASE, CYTOSOLIC"/>
    <property type="match status" value="1"/>
</dbReference>
<dbReference type="Pfam" id="PF00265">
    <property type="entry name" value="TK"/>
    <property type="match status" value="1"/>
</dbReference>
<dbReference type="OrthoDB" id="9781579at2"/>
<keyword evidence="9 11" id="KW-0067">ATP-binding</keyword>
<comment type="subcellular location">
    <subcellularLocation>
        <location evidence="11">Cytoplasm</location>
    </subcellularLocation>
</comment>
<evidence type="ECO:0000256" key="7">
    <source>
        <dbReference type="ARBA" id="ARBA00022777"/>
    </source>
</evidence>
<feature type="binding site" evidence="11">
    <location>
        <position position="151"/>
    </location>
    <ligand>
        <name>Zn(2+)</name>
        <dbReference type="ChEBI" id="CHEBI:29105"/>
    </ligand>
</feature>
<dbReference type="GO" id="GO:0005524">
    <property type="term" value="F:ATP binding"/>
    <property type="evidence" value="ECO:0007669"/>
    <property type="project" value="UniProtKB-UniRule"/>
</dbReference>
<feature type="binding site" evidence="13">
    <location>
        <position position="179"/>
    </location>
    <ligand>
        <name>substrate</name>
    </ligand>
</feature>
<dbReference type="Gene3D" id="3.40.50.300">
    <property type="entry name" value="P-loop containing nucleotide triphosphate hydrolases"/>
    <property type="match status" value="1"/>
</dbReference>
<keyword evidence="5 11" id="KW-0479">Metal-binding</keyword>
<keyword evidence="17" id="KW-1185">Reference proteome</keyword>
<evidence type="ECO:0000256" key="14">
    <source>
        <dbReference type="RuleBase" id="RU000544"/>
    </source>
</evidence>
<dbReference type="GO" id="GO:0005829">
    <property type="term" value="C:cytosol"/>
    <property type="evidence" value="ECO:0007669"/>
    <property type="project" value="TreeGrafter"/>
</dbReference>
<evidence type="ECO:0000256" key="9">
    <source>
        <dbReference type="ARBA" id="ARBA00022840"/>
    </source>
</evidence>
<organism evidence="16 17">
    <name type="scientific">Mucilaginibacter hurinus</name>
    <dbReference type="NCBI Taxonomy" id="2201324"/>
    <lineage>
        <taxon>Bacteria</taxon>
        <taxon>Pseudomonadati</taxon>
        <taxon>Bacteroidota</taxon>
        <taxon>Sphingobacteriia</taxon>
        <taxon>Sphingobacteriales</taxon>
        <taxon>Sphingobacteriaceae</taxon>
        <taxon>Mucilaginibacter</taxon>
    </lineage>
</organism>
<feature type="binding site" evidence="11">
    <location>
        <begin position="22"/>
        <end position="29"/>
    </location>
    <ligand>
        <name>ATP</name>
        <dbReference type="ChEBI" id="CHEBI:30616"/>
    </ligand>
</feature>
<dbReference type="GO" id="GO:0046104">
    <property type="term" value="P:thymidine metabolic process"/>
    <property type="evidence" value="ECO:0007669"/>
    <property type="project" value="TreeGrafter"/>
</dbReference>
<dbReference type="PIRSF" id="PIRSF035805">
    <property type="entry name" value="TK_cell"/>
    <property type="match status" value="1"/>
</dbReference>
<protein>
    <recommendedName>
        <fullName evidence="2 11">Thymidine kinase</fullName>
        <ecNumber evidence="2 11">2.7.1.21</ecNumber>
    </recommendedName>
</protein>
<evidence type="ECO:0000256" key="5">
    <source>
        <dbReference type="ARBA" id="ARBA00022723"/>
    </source>
</evidence>
<evidence type="ECO:0000313" key="16">
    <source>
        <dbReference type="EMBL" id="RCH54214.1"/>
    </source>
</evidence>
<evidence type="ECO:0000256" key="15">
    <source>
        <dbReference type="RuleBase" id="RU004165"/>
    </source>
</evidence>
<feature type="binding site" evidence="11">
    <location>
        <position position="154"/>
    </location>
    <ligand>
        <name>Zn(2+)</name>
        <dbReference type="ChEBI" id="CHEBI:29105"/>
    </ligand>
</feature>
<evidence type="ECO:0000256" key="1">
    <source>
        <dbReference type="ARBA" id="ARBA00007587"/>
    </source>
</evidence>
<feature type="binding site" evidence="13">
    <location>
        <begin position="171"/>
        <end position="174"/>
    </location>
    <ligand>
        <name>substrate</name>
    </ligand>
</feature>
<accession>A0A367GL59</accession>
<comment type="catalytic activity">
    <reaction evidence="10 11 14">
        <text>thymidine + ATP = dTMP + ADP + H(+)</text>
        <dbReference type="Rhea" id="RHEA:19129"/>
        <dbReference type="ChEBI" id="CHEBI:15378"/>
        <dbReference type="ChEBI" id="CHEBI:17748"/>
        <dbReference type="ChEBI" id="CHEBI:30616"/>
        <dbReference type="ChEBI" id="CHEBI:63528"/>
        <dbReference type="ChEBI" id="CHEBI:456216"/>
        <dbReference type="EC" id="2.7.1.21"/>
    </reaction>
</comment>
<dbReference type="SUPFAM" id="SSF52540">
    <property type="entry name" value="P-loop containing nucleoside triphosphate hydrolases"/>
    <property type="match status" value="1"/>
</dbReference>
<evidence type="ECO:0000256" key="6">
    <source>
        <dbReference type="ARBA" id="ARBA00022741"/>
    </source>
</evidence>
<comment type="similarity">
    <text evidence="1 11 15">Belongs to the thymidine kinase family.</text>
</comment>
<keyword evidence="3 11" id="KW-0237">DNA synthesis</keyword>
<feature type="binding site" evidence="11">
    <location>
        <position position="186"/>
    </location>
    <ligand>
        <name>Zn(2+)</name>
        <dbReference type="ChEBI" id="CHEBI:29105"/>
    </ligand>
</feature>